<dbReference type="PANTHER" id="PTHR45911:SF2">
    <property type="entry name" value="MULTIPLE C2 AND TRANSMEMBRANE DOMAIN-CONTAINING PROTEIN 2"/>
    <property type="match status" value="1"/>
</dbReference>
<feature type="domain" description="C2" evidence="12">
    <location>
        <begin position="509"/>
        <end position="622"/>
    </location>
</feature>
<keyword evidence="5" id="KW-0479">Metal-binding</keyword>
<dbReference type="GO" id="GO:0005509">
    <property type="term" value="F:calcium ion binding"/>
    <property type="evidence" value="ECO:0007669"/>
    <property type="project" value="UniProtKB-ARBA"/>
</dbReference>
<gene>
    <name evidence="13" type="ORF">OYC64_016011</name>
</gene>
<evidence type="ECO:0000256" key="2">
    <source>
        <dbReference type="ARBA" id="ARBA00004141"/>
    </source>
</evidence>
<feature type="compositionally biased region" description="Polar residues" evidence="10">
    <location>
        <begin position="186"/>
        <end position="196"/>
    </location>
</feature>
<keyword evidence="6" id="KW-0677">Repeat</keyword>
<dbReference type="FunFam" id="2.60.40.150:FF:000076">
    <property type="entry name" value="multiple C2 and transmembrane domain-containing protein 2 isoform X1"/>
    <property type="match status" value="1"/>
</dbReference>
<evidence type="ECO:0000256" key="9">
    <source>
        <dbReference type="ARBA" id="ARBA00023136"/>
    </source>
</evidence>
<comment type="subcellular location">
    <subcellularLocation>
        <location evidence="2">Membrane</location>
        <topology evidence="2">Multi-pass membrane protein</topology>
    </subcellularLocation>
</comment>
<keyword evidence="8 11" id="KW-1133">Transmembrane helix</keyword>
<evidence type="ECO:0000256" key="10">
    <source>
        <dbReference type="SAM" id="MobiDB-lite"/>
    </source>
</evidence>
<reference evidence="13 14" key="1">
    <citation type="journal article" date="2022" name="G3 (Bethesda)">
        <title>Evaluating Illumina-, Nanopore-, and PacBio-based genome assembly strategies with the bald notothen, Trematomus borchgrevinki.</title>
        <authorList>
            <person name="Rayamajhi N."/>
            <person name="Cheng C.C."/>
            <person name="Catchen J.M."/>
        </authorList>
    </citation>
    <scope>NUCLEOTIDE SEQUENCE [LARGE SCALE GENOMIC DNA]</scope>
    <source>
        <strain evidence="13">AGRC-2024</strain>
    </source>
</reference>
<dbReference type="GO" id="GO:0005737">
    <property type="term" value="C:cytoplasm"/>
    <property type="evidence" value="ECO:0007669"/>
    <property type="project" value="UniProtKB-ARBA"/>
</dbReference>
<name>A0ABD2HIG1_PAGBO</name>
<dbReference type="PANTHER" id="PTHR45911">
    <property type="entry name" value="C2 DOMAIN-CONTAINING PROTEIN"/>
    <property type="match status" value="1"/>
</dbReference>
<feature type="region of interest" description="Disordered" evidence="10">
    <location>
        <begin position="67"/>
        <end position="99"/>
    </location>
</feature>
<feature type="region of interest" description="Disordered" evidence="10">
    <location>
        <begin position="152"/>
        <end position="200"/>
    </location>
</feature>
<dbReference type="Pfam" id="PF08372">
    <property type="entry name" value="PRT_C"/>
    <property type="match status" value="1"/>
</dbReference>
<feature type="region of interest" description="Disordered" evidence="10">
    <location>
        <begin position="121"/>
        <end position="140"/>
    </location>
</feature>
<comment type="caution">
    <text evidence="13">The sequence shown here is derived from an EMBL/GenBank/DDBJ whole genome shotgun (WGS) entry which is preliminary data.</text>
</comment>
<feature type="domain" description="C2" evidence="12">
    <location>
        <begin position="190"/>
        <end position="305"/>
    </location>
</feature>
<organism evidence="13 14">
    <name type="scientific">Pagothenia borchgrevinki</name>
    <name type="common">Bald rockcod</name>
    <name type="synonym">Trematomus borchgrevinki</name>
    <dbReference type="NCBI Taxonomy" id="8213"/>
    <lineage>
        <taxon>Eukaryota</taxon>
        <taxon>Metazoa</taxon>
        <taxon>Chordata</taxon>
        <taxon>Craniata</taxon>
        <taxon>Vertebrata</taxon>
        <taxon>Euteleostomi</taxon>
        <taxon>Actinopterygii</taxon>
        <taxon>Neopterygii</taxon>
        <taxon>Teleostei</taxon>
        <taxon>Neoteleostei</taxon>
        <taxon>Acanthomorphata</taxon>
        <taxon>Eupercaria</taxon>
        <taxon>Perciformes</taxon>
        <taxon>Notothenioidei</taxon>
        <taxon>Nototheniidae</taxon>
        <taxon>Pagothenia</taxon>
    </lineage>
</organism>
<dbReference type="SUPFAM" id="SSF49562">
    <property type="entry name" value="C2 domain (Calcium/lipid-binding domain, CaLB)"/>
    <property type="match status" value="3"/>
</dbReference>
<dbReference type="Gene3D" id="2.60.40.150">
    <property type="entry name" value="C2 domain"/>
    <property type="match status" value="3"/>
</dbReference>
<dbReference type="SMART" id="SM00239">
    <property type="entry name" value="C2"/>
    <property type="match status" value="3"/>
</dbReference>
<accession>A0ABD2HIG1</accession>
<evidence type="ECO:0000256" key="4">
    <source>
        <dbReference type="ARBA" id="ARBA00022692"/>
    </source>
</evidence>
<evidence type="ECO:0000256" key="1">
    <source>
        <dbReference type="ARBA" id="ARBA00001913"/>
    </source>
</evidence>
<keyword evidence="7" id="KW-0106">Calcium</keyword>
<comment type="similarity">
    <text evidence="3">Belongs to the MCTP family.</text>
</comment>
<evidence type="ECO:0000259" key="12">
    <source>
        <dbReference type="PROSITE" id="PS50004"/>
    </source>
</evidence>
<feature type="compositionally biased region" description="Polar residues" evidence="10">
    <location>
        <begin position="121"/>
        <end position="132"/>
    </location>
</feature>
<dbReference type="Pfam" id="PF00168">
    <property type="entry name" value="C2"/>
    <property type="match status" value="3"/>
</dbReference>
<proteinExistence type="inferred from homology"/>
<feature type="transmembrane region" description="Helical" evidence="11">
    <location>
        <begin position="706"/>
        <end position="734"/>
    </location>
</feature>
<feature type="compositionally biased region" description="Polar residues" evidence="10">
    <location>
        <begin position="67"/>
        <end position="81"/>
    </location>
</feature>
<dbReference type="InterPro" id="IPR000008">
    <property type="entry name" value="C2_dom"/>
</dbReference>
<dbReference type="CDD" id="cd08377">
    <property type="entry name" value="C2C_MCTP_PRT"/>
    <property type="match status" value="1"/>
</dbReference>
<dbReference type="PRINTS" id="PR00360">
    <property type="entry name" value="C2DOMAIN"/>
</dbReference>
<feature type="compositionally biased region" description="Gly residues" evidence="10">
    <location>
        <begin position="85"/>
        <end position="99"/>
    </location>
</feature>
<keyword evidence="14" id="KW-1185">Reference proteome</keyword>
<dbReference type="FunFam" id="2.60.40.150:FF:000019">
    <property type="entry name" value="Multiple C2 and transmembrane domain-containing protein 2 isoform 1"/>
    <property type="match status" value="1"/>
</dbReference>
<evidence type="ECO:0000313" key="13">
    <source>
        <dbReference type="EMBL" id="KAL3065986.1"/>
    </source>
</evidence>
<evidence type="ECO:0000256" key="5">
    <source>
        <dbReference type="ARBA" id="ARBA00022723"/>
    </source>
</evidence>
<keyword evidence="4 11" id="KW-0812">Transmembrane</keyword>
<evidence type="ECO:0000256" key="6">
    <source>
        <dbReference type="ARBA" id="ARBA00022737"/>
    </source>
</evidence>
<keyword evidence="9 11" id="KW-0472">Membrane</keyword>
<evidence type="ECO:0000313" key="14">
    <source>
        <dbReference type="Proteomes" id="UP001619887"/>
    </source>
</evidence>
<dbReference type="CDD" id="cd08376">
    <property type="entry name" value="C2B_MCTP_PRT"/>
    <property type="match status" value="1"/>
</dbReference>
<feature type="domain" description="C2" evidence="12">
    <location>
        <begin position="352"/>
        <end position="467"/>
    </location>
</feature>
<dbReference type="InterPro" id="IPR035892">
    <property type="entry name" value="C2_domain_sf"/>
</dbReference>
<dbReference type="InterPro" id="IPR013583">
    <property type="entry name" value="MCTP_C"/>
</dbReference>
<dbReference type="EMBL" id="JBIYXZ010002069">
    <property type="protein sequence ID" value="KAL3065986.1"/>
    <property type="molecule type" value="Genomic_DNA"/>
</dbReference>
<evidence type="ECO:0000256" key="8">
    <source>
        <dbReference type="ARBA" id="ARBA00022989"/>
    </source>
</evidence>
<dbReference type="GO" id="GO:0016020">
    <property type="term" value="C:membrane"/>
    <property type="evidence" value="ECO:0007669"/>
    <property type="project" value="UniProtKB-SubCell"/>
</dbReference>
<dbReference type="CDD" id="cd04042">
    <property type="entry name" value="C2A_MCTP_PRT"/>
    <property type="match status" value="1"/>
</dbReference>
<comment type="cofactor">
    <cofactor evidence="1">
        <name>Ca(2+)</name>
        <dbReference type="ChEBI" id="CHEBI:29108"/>
    </cofactor>
</comment>
<evidence type="ECO:0000256" key="11">
    <source>
        <dbReference type="SAM" id="Phobius"/>
    </source>
</evidence>
<reference evidence="13 14" key="2">
    <citation type="journal article" date="2024" name="G3 (Bethesda)">
        <title>The genome of the cryopelagic Antarctic bald notothen, Trematomus borchgrevinki.</title>
        <authorList>
            <person name="Rayamajhi N."/>
            <person name="Rivera-Colon A.G."/>
            <person name="Minhas B.F."/>
            <person name="Cheng C.C."/>
            <person name="Catchen J.M."/>
        </authorList>
    </citation>
    <scope>NUCLEOTIDE SEQUENCE [LARGE SCALE GENOMIC DNA]</scope>
    <source>
        <strain evidence="13">AGRC-2024</strain>
    </source>
</reference>
<evidence type="ECO:0000256" key="7">
    <source>
        <dbReference type="ARBA" id="ARBA00022837"/>
    </source>
</evidence>
<protein>
    <recommendedName>
        <fullName evidence="12">C2 domain-containing protein</fullName>
    </recommendedName>
</protein>
<evidence type="ECO:0000256" key="3">
    <source>
        <dbReference type="ARBA" id="ARBA00007923"/>
    </source>
</evidence>
<feature type="transmembrane region" description="Helical" evidence="11">
    <location>
        <begin position="805"/>
        <end position="826"/>
    </location>
</feature>
<dbReference type="Proteomes" id="UP001619887">
    <property type="component" value="Unassembled WGS sequence"/>
</dbReference>
<dbReference type="PROSITE" id="PS50004">
    <property type="entry name" value="C2"/>
    <property type="match status" value="3"/>
</dbReference>
<sequence length="883" mass="100447">MDSKKPGMLRNLRQKMMPHLRRAKPNQSKHVLQLDNTLDHRMSCSVPDMRNMRQEYAHLSSVPQLQQYNSPSFSNPSTPLVQSGRGQGEGGGGLLIGGYDGEAGRSVPADCTDWASSHESFNSLCGEENSSPEAKHRAPGVMEPEELGLPEMMTVYSPEPPPLEVSQDSSQYDYQEYGSKDDDNQNSEMGNESPSVSEGIKDSTRSFLLTINLKEGRNLVIRDRCGTSDPYVKFKLDGKTLYKSKVVYRDLNPKWNESFSIPVKDLNQKLYIKVYDRDLTTDDFMGSATVTLSELEMDKANELLLSLNDPNSLEEDMGLVLVDMSLSLRDGDSRRGPRWPQMGKRSVRSGSSAQNLRLSESLRKSQLWTSVLSVTLVEGQEMPLDSQGGQLFVRFRLGEQRFKSKNHCRVSNPQWRERFTLNQFVDSPDALEVELWSKEGRRSEECLGACEVDLSTVPFDQRQLLTHTLDQGKGRLVFLLTLNTCSGVSISDLCAAPLDEPHEQENQLDNYSLKNSLKNLRDVGFLQIKVIKAADLMAADLNGKSDPFCVLELGNDRLQSQTIYKSLHPEWNKVFTIPVKDIHEVLVVTIFDEDGDKAPDFLGKVAIPLLSVRRGQQITYPLKKEDLGGLSKGTITLDVDVIFNPVRASIRTFNPRERRFLEDNSKFSKKVLARNVMRVQMLYRAIMSTLHYIKSCFQWESVQRSLLAFLVFLVTVWNWEFYMLPLFLVLLIAWNYIQIRSGRVAQDEDNMDVGDDEEDDEKESERKGLMEKIHMIQDTILTVQTLLDEIANFGERIKNTFNWSVPFLSGLAILIFVTATILTYYVPVRYVVLIWGINKFTKKLRNPYSVANNEVVDFLSRVPSDVQKVQYSERRGSRKKKLL</sequence>
<dbReference type="AlphaFoldDB" id="A0ABD2HIG1"/>